<keyword evidence="1" id="KW-0472">Membrane</keyword>
<proteinExistence type="predicted"/>
<dbReference type="Proteomes" id="UP000190774">
    <property type="component" value="Unassembled WGS sequence"/>
</dbReference>
<keyword evidence="1" id="KW-1133">Transmembrane helix</keyword>
<evidence type="ECO:0000256" key="1">
    <source>
        <dbReference type="SAM" id="Phobius"/>
    </source>
</evidence>
<gene>
    <name evidence="2" type="ORF">SAMN02745166_02594</name>
</gene>
<dbReference type="EMBL" id="FUYE01000007">
    <property type="protein sequence ID" value="SKA97325.1"/>
    <property type="molecule type" value="Genomic_DNA"/>
</dbReference>
<dbReference type="STRING" id="48467.SAMN02745166_02594"/>
<sequence length="58" mass="6582">MGIVFLPSIMCWIIVSGMLGWAFVEKPLSSIARIHLLWISIILWLLIGFCLVYGILHP</sequence>
<name>A0A1T4Y7R1_9BACT</name>
<feature type="transmembrane region" description="Helical" evidence="1">
    <location>
        <begin position="6"/>
        <end position="24"/>
    </location>
</feature>
<reference evidence="3" key="1">
    <citation type="submission" date="2017-02" db="EMBL/GenBank/DDBJ databases">
        <authorList>
            <person name="Varghese N."/>
            <person name="Submissions S."/>
        </authorList>
    </citation>
    <scope>NUCLEOTIDE SEQUENCE [LARGE SCALE GENOMIC DNA]</scope>
    <source>
        <strain evidence="3">ATCC 700200</strain>
    </source>
</reference>
<organism evidence="2 3">
    <name type="scientific">Prosthecobacter debontii</name>
    <dbReference type="NCBI Taxonomy" id="48467"/>
    <lineage>
        <taxon>Bacteria</taxon>
        <taxon>Pseudomonadati</taxon>
        <taxon>Verrucomicrobiota</taxon>
        <taxon>Verrucomicrobiia</taxon>
        <taxon>Verrucomicrobiales</taxon>
        <taxon>Verrucomicrobiaceae</taxon>
        <taxon>Prosthecobacter</taxon>
    </lineage>
</organism>
<feature type="transmembrane region" description="Helical" evidence="1">
    <location>
        <begin position="36"/>
        <end position="56"/>
    </location>
</feature>
<keyword evidence="1" id="KW-0812">Transmembrane</keyword>
<accession>A0A1T4Y7R1</accession>
<protein>
    <submittedName>
        <fullName evidence="2">Uncharacterized protein</fullName>
    </submittedName>
</protein>
<evidence type="ECO:0000313" key="3">
    <source>
        <dbReference type="Proteomes" id="UP000190774"/>
    </source>
</evidence>
<keyword evidence="3" id="KW-1185">Reference proteome</keyword>
<evidence type="ECO:0000313" key="2">
    <source>
        <dbReference type="EMBL" id="SKA97325.1"/>
    </source>
</evidence>
<dbReference type="AlphaFoldDB" id="A0A1T4Y7R1"/>